<dbReference type="InterPro" id="IPR040442">
    <property type="entry name" value="Pyrv_kinase-like_dom_sf"/>
</dbReference>
<evidence type="ECO:0000256" key="1">
    <source>
        <dbReference type="ARBA" id="ARBA00005568"/>
    </source>
</evidence>
<dbReference type="EMBL" id="FMJD01000002">
    <property type="protein sequence ID" value="SCM72793.1"/>
    <property type="molecule type" value="Genomic_DNA"/>
</dbReference>
<evidence type="ECO:0000313" key="5">
    <source>
        <dbReference type="EMBL" id="SCM72793.1"/>
    </source>
</evidence>
<dbReference type="Gene3D" id="3.20.20.60">
    <property type="entry name" value="Phosphoenolpyruvate-binding domains"/>
    <property type="match status" value="1"/>
</dbReference>
<dbReference type="PANTHER" id="PTHR30502">
    <property type="entry name" value="2-KETO-3-DEOXY-L-RHAMNONATE ALDOLASE"/>
    <property type="match status" value="1"/>
</dbReference>
<dbReference type="GO" id="GO:0016832">
    <property type="term" value="F:aldehyde-lyase activity"/>
    <property type="evidence" value="ECO:0007669"/>
    <property type="project" value="TreeGrafter"/>
</dbReference>
<accession>A0A212L5F5</accession>
<comment type="similarity">
    <text evidence="1">Belongs to the HpcH/HpaI aldolase family.</text>
</comment>
<dbReference type="InterPro" id="IPR050251">
    <property type="entry name" value="HpcH-HpaI_aldolase"/>
</dbReference>
<name>A0A212L5F5_9HYPH</name>
<dbReference type="Pfam" id="PF03328">
    <property type="entry name" value="HpcH_HpaI"/>
    <property type="match status" value="1"/>
</dbReference>
<organism evidence="5">
    <name type="scientific">uncultured Pleomorphomonas sp</name>
    <dbReference type="NCBI Taxonomy" id="442121"/>
    <lineage>
        <taxon>Bacteria</taxon>
        <taxon>Pseudomonadati</taxon>
        <taxon>Pseudomonadota</taxon>
        <taxon>Alphaproteobacteria</taxon>
        <taxon>Hyphomicrobiales</taxon>
        <taxon>Pleomorphomonadaceae</taxon>
        <taxon>Pleomorphomonas</taxon>
        <taxon>environmental samples</taxon>
    </lineage>
</organism>
<evidence type="ECO:0000256" key="3">
    <source>
        <dbReference type="ARBA" id="ARBA00023239"/>
    </source>
</evidence>
<gene>
    <name evidence="5" type="ORF">KL86PLE_100711</name>
</gene>
<dbReference type="SUPFAM" id="SSF51621">
    <property type="entry name" value="Phosphoenolpyruvate/pyruvate domain"/>
    <property type="match status" value="1"/>
</dbReference>
<evidence type="ECO:0000256" key="2">
    <source>
        <dbReference type="ARBA" id="ARBA00022723"/>
    </source>
</evidence>
<dbReference type="InterPro" id="IPR015813">
    <property type="entry name" value="Pyrv/PenolPyrv_kinase-like_dom"/>
</dbReference>
<dbReference type="InterPro" id="IPR005000">
    <property type="entry name" value="Aldolase/citrate-lyase_domain"/>
</dbReference>
<evidence type="ECO:0000259" key="4">
    <source>
        <dbReference type="Pfam" id="PF03328"/>
    </source>
</evidence>
<proteinExistence type="inferred from homology"/>
<dbReference type="RefSeq" id="WP_288199357.1">
    <property type="nucleotide sequence ID" value="NZ_LT608334.1"/>
</dbReference>
<keyword evidence="2" id="KW-0479">Metal-binding</keyword>
<sequence>MERPSLRAALAGDRPLRVGWSCLPDPLATETMVRAGFEALLLDLQHGMIDMGAAPAMLAAIRAAGGYALARVPVGEYQSASRLVDWGAEMVVAPMIETVDDARAFASFMKYPPDGLRSYGPARAVQLSGLSAEAYRTSANGSTLAVVMIETRSALANLDAILAVPGIDGVFVGPYDLSIALSPDGEPGLDRPDTIAAMERVVRQTKAAGKVCGAFGANAALVRRYLGLGFTFATLSTDMDLIAGAVKAAIAEVESAG</sequence>
<dbReference type="AlphaFoldDB" id="A0A212L5F5"/>
<reference evidence="5" key="1">
    <citation type="submission" date="2016-08" db="EMBL/GenBank/DDBJ databases">
        <authorList>
            <person name="Seilhamer J.J."/>
        </authorList>
    </citation>
    <scope>NUCLEOTIDE SEQUENCE</scope>
    <source>
        <strain evidence="5">86</strain>
    </source>
</reference>
<dbReference type="GO" id="GO:0005737">
    <property type="term" value="C:cytoplasm"/>
    <property type="evidence" value="ECO:0007669"/>
    <property type="project" value="TreeGrafter"/>
</dbReference>
<dbReference type="PANTHER" id="PTHR30502:SF0">
    <property type="entry name" value="PHOSPHOENOLPYRUVATE CARBOXYLASE FAMILY PROTEIN"/>
    <property type="match status" value="1"/>
</dbReference>
<protein>
    <submittedName>
        <fullName evidence="5">HpcH/HpaI aldolase/citrate lyase family</fullName>
    </submittedName>
</protein>
<feature type="domain" description="HpcH/HpaI aldolase/citrate lyase" evidence="4">
    <location>
        <begin position="20"/>
        <end position="242"/>
    </location>
</feature>
<dbReference type="GO" id="GO:0046872">
    <property type="term" value="F:metal ion binding"/>
    <property type="evidence" value="ECO:0007669"/>
    <property type="project" value="UniProtKB-KW"/>
</dbReference>
<keyword evidence="3 5" id="KW-0456">Lyase</keyword>